<reference evidence="1" key="1">
    <citation type="submission" date="2020-11" db="EMBL/GenBank/DDBJ databases">
        <authorList>
            <consortium name="DOE Joint Genome Institute"/>
            <person name="Ahrendt S."/>
            <person name="Riley R."/>
            <person name="Andreopoulos W."/>
            <person name="Labutti K."/>
            <person name="Pangilinan J."/>
            <person name="Ruiz-Duenas F.J."/>
            <person name="Barrasa J.M."/>
            <person name="Sanchez-Garcia M."/>
            <person name="Camarero S."/>
            <person name="Miyauchi S."/>
            <person name="Serrano A."/>
            <person name="Linde D."/>
            <person name="Babiker R."/>
            <person name="Drula E."/>
            <person name="Ayuso-Fernandez I."/>
            <person name="Pacheco R."/>
            <person name="Padilla G."/>
            <person name="Ferreira P."/>
            <person name="Barriuso J."/>
            <person name="Kellner H."/>
            <person name="Castanera R."/>
            <person name="Alfaro M."/>
            <person name="Ramirez L."/>
            <person name="Pisabarro A.G."/>
            <person name="Kuo A."/>
            <person name="Tritt A."/>
            <person name="Lipzen A."/>
            <person name="He G."/>
            <person name="Yan M."/>
            <person name="Ng V."/>
            <person name="Cullen D."/>
            <person name="Martin F."/>
            <person name="Rosso M.-N."/>
            <person name="Henrissat B."/>
            <person name="Hibbett D."/>
            <person name="Martinez A.T."/>
            <person name="Grigoriev I.V."/>
        </authorList>
    </citation>
    <scope>NUCLEOTIDE SEQUENCE</scope>
    <source>
        <strain evidence="1">CBS 247.69</strain>
    </source>
</reference>
<name>A0A9P5XUK2_9AGAR</name>
<accession>A0A9P5XUK2</accession>
<organism evidence="1 2">
    <name type="scientific">Collybia nuda</name>
    <dbReference type="NCBI Taxonomy" id="64659"/>
    <lineage>
        <taxon>Eukaryota</taxon>
        <taxon>Fungi</taxon>
        <taxon>Dikarya</taxon>
        <taxon>Basidiomycota</taxon>
        <taxon>Agaricomycotina</taxon>
        <taxon>Agaricomycetes</taxon>
        <taxon>Agaricomycetidae</taxon>
        <taxon>Agaricales</taxon>
        <taxon>Tricholomatineae</taxon>
        <taxon>Clitocybaceae</taxon>
        <taxon>Collybia</taxon>
    </lineage>
</organism>
<dbReference type="OrthoDB" id="3365698at2759"/>
<sequence length="135" mass="15469">MDENVLWRHLDGFGAGLNSNQPLPDPELVIAKQLLVLTQTKLREIIADMTSDYSPISDLVQRHNQLLERQEKLCIAVAPWKRVPLEVLGEIFVHSVDGEEGVISLPFHKPPFSWTLVHVCLTWRQVALDEPRIWD</sequence>
<keyword evidence="2" id="KW-1185">Reference proteome</keyword>
<evidence type="ECO:0008006" key="3">
    <source>
        <dbReference type="Google" id="ProtNLM"/>
    </source>
</evidence>
<proteinExistence type="predicted"/>
<gene>
    <name evidence="1" type="ORF">BDZ94DRAFT_1175875</name>
</gene>
<evidence type="ECO:0000313" key="1">
    <source>
        <dbReference type="EMBL" id="KAF9457294.1"/>
    </source>
</evidence>
<feature type="non-terminal residue" evidence="1">
    <location>
        <position position="135"/>
    </location>
</feature>
<comment type="caution">
    <text evidence="1">The sequence shown here is derived from an EMBL/GenBank/DDBJ whole genome shotgun (WGS) entry which is preliminary data.</text>
</comment>
<dbReference type="EMBL" id="MU150378">
    <property type="protein sequence ID" value="KAF9457294.1"/>
    <property type="molecule type" value="Genomic_DNA"/>
</dbReference>
<dbReference type="Proteomes" id="UP000807353">
    <property type="component" value="Unassembled WGS sequence"/>
</dbReference>
<protein>
    <recommendedName>
        <fullName evidence="3">F-box domain-containing protein</fullName>
    </recommendedName>
</protein>
<dbReference type="AlphaFoldDB" id="A0A9P5XUK2"/>
<evidence type="ECO:0000313" key="2">
    <source>
        <dbReference type="Proteomes" id="UP000807353"/>
    </source>
</evidence>